<dbReference type="SUPFAM" id="SSF53474">
    <property type="entry name" value="alpha/beta-Hydrolases"/>
    <property type="match status" value="1"/>
</dbReference>
<dbReference type="Gene3D" id="3.40.50.1820">
    <property type="entry name" value="alpha/beta hydrolase"/>
    <property type="match status" value="1"/>
</dbReference>
<dbReference type="Pfam" id="PF00756">
    <property type="entry name" value="Esterase"/>
    <property type="match status" value="1"/>
</dbReference>
<name>A0A433Y448_9BACL</name>
<accession>A0A433Y448</accession>
<dbReference type="InterPro" id="IPR029058">
    <property type="entry name" value="AB_hydrolase_fold"/>
</dbReference>
<dbReference type="Proteomes" id="UP000279446">
    <property type="component" value="Unassembled WGS sequence"/>
</dbReference>
<comment type="caution">
    <text evidence="1">The sequence shown here is derived from an EMBL/GenBank/DDBJ whole genome shotgun (WGS) entry which is preliminary data.</text>
</comment>
<dbReference type="InterPro" id="IPR050583">
    <property type="entry name" value="Mycobacterial_A85_antigen"/>
</dbReference>
<dbReference type="OrthoDB" id="9777383at2"/>
<dbReference type="PANTHER" id="PTHR48098">
    <property type="entry name" value="ENTEROCHELIN ESTERASE-RELATED"/>
    <property type="match status" value="1"/>
</dbReference>
<proteinExistence type="predicted"/>
<gene>
    <name evidence="1" type="ORF">EJP82_21645</name>
</gene>
<dbReference type="InterPro" id="IPR000801">
    <property type="entry name" value="Esterase-like"/>
</dbReference>
<evidence type="ECO:0000313" key="2">
    <source>
        <dbReference type="Proteomes" id="UP000279446"/>
    </source>
</evidence>
<evidence type="ECO:0000313" key="1">
    <source>
        <dbReference type="EMBL" id="RUT42949.1"/>
    </source>
</evidence>
<organism evidence="1 2">
    <name type="scientific">Paenibacillus anaericanus</name>
    <dbReference type="NCBI Taxonomy" id="170367"/>
    <lineage>
        <taxon>Bacteria</taxon>
        <taxon>Bacillati</taxon>
        <taxon>Bacillota</taxon>
        <taxon>Bacilli</taxon>
        <taxon>Bacillales</taxon>
        <taxon>Paenibacillaceae</taxon>
        <taxon>Paenibacillus</taxon>
    </lineage>
</organism>
<dbReference type="AlphaFoldDB" id="A0A433Y448"/>
<reference evidence="1 2" key="1">
    <citation type="submission" date="2018-12" db="EMBL/GenBank/DDBJ databases">
        <authorList>
            <person name="Sun L."/>
            <person name="Chen Z."/>
        </authorList>
    </citation>
    <scope>NUCLEOTIDE SEQUENCE [LARGE SCALE GENOMIC DNA]</scope>
    <source>
        <strain evidence="1 2">DSM 15890</strain>
    </source>
</reference>
<dbReference type="EMBL" id="RZNY01000023">
    <property type="protein sequence ID" value="RUT42949.1"/>
    <property type="molecule type" value="Genomic_DNA"/>
</dbReference>
<keyword evidence="2" id="KW-1185">Reference proteome</keyword>
<sequence>MLDAERNELRDHSLFLTVDLQETAADKQYTGEHRLDTISMESGNKLNGKEQSTYYSKSILGDECMKLFKALLCTLVILLAVGVGQQTSIAASSKIARTSSNMNVKFYSESLKKDMILNVYLPPNYDCQDKYPVLYVLHSYKLNENHWFNDLKITEKADELIASGKIEPMIIVAPRIDNSFGVNSSELPGFIKESGNPTDEGVLYTGKYEDYVTNDVVSFVDTHFNTIKSRQSRYIGGTSMGGFSALHIGLRHPQLFSKIGGHSPALFVGEMWAPLEKLVYPTAEARQNNDPIALAASQKLNKVSIYVDYGDQDDFKEVGKKLDEVLKGQKIKSYEFHINPGGHHDDAYWSSQMENYLQFYGGIDQD</sequence>
<protein>
    <submittedName>
        <fullName evidence="1">Esterase</fullName>
    </submittedName>
</protein>